<evidence type="ECO:0000313" key="3">
    <source>
        <dbReference type="Proteomes" id="UP000256321"/>
    </source>
</evidence>
<protein>
    <recommendedName>
        <fullName evidence="5">GLUG domain-containing protein</fullName>
    </recommendedName>
</protein>
<accession>A0A3D8HBZ1</accession>
<reference evidence="2 3" key="1">
    <citation type="submission" date="2018-07" db="EMBL/GenBank/DDBJ databases">
        <title>Parabacteroides acidifaciens nov. sp., isolated from human feces.</title>
        <authorList>
            <person name="Wang Y.J."/>
        </authorList>
    </citation>
    <scope>NUCLEOTIDE SEQUENCE [LARGE SCALE GENOMIC DNA]</scope>
    <source>
        <strain evidence="2 3">426-9</strain>
    </source>
</reference>
<comment type="caution">
    <text evidence="2">The sequence shown here is derived from an EMBL/GenBank/DDBJ whole genome shotgun (WGS) entry which is preliminary data.</text>
</comment>
<dbReference type="EMBL" id="QREV01000036">
    <property type="protein sequence ID" value="RDU48503.1"/>
    <property type="molecule type" value="Genomic_DNA"/>
</dbReference>
<keyword evidence="4" id="KW-1185">Reference proteome</keyword>
<proteinExistence type="predicted"/>
<evidence type="ECO:0008006" key="5">
    <source>
        <dbReference type="Google" id="ProtNLM"/>
    </source>
</evidence>
<dbReference type="Proteomes" id="UP000256321">
    <property type="component" value="Unassembled WGS sequence"/>
</dbReference>
<dbReference type="PROSITE" id="PS51257">
    <property type="entry name" value="PROKAR_LIPOPROTEIN"/>
    <property type="match status" value="1"/>
</dbReference>
<dbReference type="EMBL" id="JACRTI010000036">
    <property type="protein sequence ID" value="MBC8602752.1"/>
    <property type="molecule type" value="Genomic_DNA"/>
</dbReference>
<sequence>MRTTNKPVWHFYLYLIILLVAGGCSDDDIQRNSFGSTLTESGDHLISSFTLPEGKTEFVDDDGIIYFQLRSLSDNSHLDFEGRLKRTSGLLSCDLFIPHGQAIVDGDYVVWIRKEADGDIYPQCYRLTFQDHMVCGVQSSLHQYDQLVGEGTDTNPYLISSTEDFAYLMRQLLMYDSDYGKGQYFKQICNIDAPVTECLYQGNGYKSAPFAGIYDGGENKISPLRYTGTNNSEKDSYVGLFSALYDGAVIRNLSIGDAHIQKPASKCGLLAGAAQGNVRIENVTVSGEITTGGEMIGGLIGYAEGTGNTPGNLTIQDVKVDVGFVGCGPYTGGLIGWAENVHMNVKNIGSNYPFGSLEGGEHSGGLIGKLYGRIDADSIRFAHSTDDRDMVIVSGKSFTGGLIGELFMTGSCSLKNVTINYPISGTSEVGGLAGKVVSDGAAPYTLAIDSYQLPLGSLMVKGNGYVGGLIGSLNPPDGGGITLQFAGNSLLTSNIEVAGDYGGGVLGRVYNTNIEFQTSSTLTIDIGHINATSRGGGFAGYMESCGTVNLGNVRMSGYTEVNALEYAGGFAGSLLTTTLQGTYKPVFSRTDVVVNNSDKAFFSGKVNSGALYSGAKYVGGLVGWAEKSRINGFYVTPTVTGVNYVGGIAGYIVDTPVGDCASKCGVFNGTGSGSEALGGLIGYLCSDWAECGYENLINYSSAVISGGTNVGGIIGHVESKGTGVVIKLTNAVNLGDVSVNMTGGGIVGWCSGNGSFEIYNAANYGTIKGILGDKSSGLGGIAGTCAYRTTVYNSVNHGTVMTGSNAGYMGVGGLVGYFSGGNGMHIRYCCNRGTVDFPKSKEDYGCVGGILGKVEGAKKDDDNHILDCYNAGEIKGQQGGASTTSGDHRGGIAGSLGSNSRCYRAVNTGNVEKGNGAVGTTDLVTRDLTHLYIRNGSGKNWESSIVSDADKGKQDLYSGFDFKGINGPDYKPVWSLDDASVNSGFPYLHPDRCYFQVAEYKE</sequence>
<gene>
    <name evidence="2" type="ORF">DWU89_13975</name>
    <name evidence="1" type="ORF">H8784_13620</name>
</gene>
<dbReference type="Proteomes" id="UP000629596">
    <property type="component" value="Unassembled WGS sequence"/>
</dbReference>
<dbReference type="AlphaFoldDB" id="A0A3D8HBZ1"/>
<evidence type="ECO:0000313" key="4">
    <source>
        <dbReference type="Proteomes" id="UP000629596"/>
    </source>
</evidence>
<evidence type="ECO:0000313" key="1">
    <source>
        <dbReference type="EMBL" id="MBC8602752.1"/>
    </source>
</evidence>
<organism evidence="2 3">
    <name type="scientific">Parabacteroides acidifaciens</name>
    <dbReference type="NCBI Taxonomy" id="2290935"/>
    <lineage>
        <taxon>Bacteria</taxon>
        <taxon>Pseudomonadati</taxon>
        <taxon>Bacteroidota</taxon>
        <taxon>Bacteroidia</taxon>
        <taxon>Bacteroidales</taxon>
        <taxon>Tannerellaceae</taxon>
        <taxon>Parabacteroides</taxon>
    </lineage>
</organism>
<dbReference type="RefSeq" id="WP_115500247.1">
    <property type="nucleotide sequence ID" value="NZ_JACRTI010000036.1"/>
</dbReference>
<reference evidence="1 4" key="2">
    <citation type="submission" date="2020-08" db="EMBL/GenBank/DDBJ databases">
        <title>Genome public.</title>
        <authorList>
            <person name="Liu C."/>
            <person name="Sun Q."/>
        </authorList>
    </citation>
    <scope>NUCLEOTIDE SEQUENCE [LARGE SCALE GENOMIC DNA]</scope>
    <source>
        <strain evidence="1 4">426_9</strain>
    </source>
</reference>
<dbReference type="Gene3D" id="2.160.20.110">
    <property type="match status" value="4"/>
</dbReference>
<name>A0A3D8HBZ1_9BACT</name>
<evidence type="ECO:0000313" key="2">
    <source>
        <dbReference type="EMBL" id="RDU48503.1"/>
    </source>
</evidence>